<evidence type="ECO:0000256" key="1">
    <source>
        <dbReference type="SAM" id="SignalP"/>
    </source>
</evidence>
<organism evidence="3 4">
    <name type="scientific">Nocardia higoensis</name>
    <dbReference type="NCBI Taxonomy" id="228599"/>
    <lineage>
        <taxon>Bacteria</taxon>
        <taxon>Bacillati</taxon>
        <taxon>Actinomycetota</taxon>
        <taxon>Actinomycetes</taxon>
        <taxon>Mycobacteriales</taxon>
        <taxon>Nocardiaceae</taxon>
        <taxon>Nocardia</taxon>
    </lineage>
</organism>
<evidence type="ECO:0000259" key="2">
    <source>
        <dbReference type="Pfam" id="PF04069"/>
    </source>
</evidence>
<dbReference type="PROSITE" id="PS51257">
    <property type="entry name" value="PROKAR_LIPOPROTEIN"/>
    <property type="match status" value="1"/>
</dbReference>
<comment type="caution">
    <text evidence="3">The sequence shown here is derived from an EMBL/GenBank/DDBJ whole genome shotgun (WGS) entry which is preliminary data.</text>
</comment>
<accession>A0ABS0D9Y0</accession>
<name>A0ABS0D9Y0_9NOCA</name>
<reference evidence="3 4" key="1">
    <citation type="submission" date="2020-10" db="EMBL/GenBank/DDBJ databases">
        <title>Identification of Nocardia species via Next-generation sequencing and recognition of intraspecies genetic diversity.</title>
        <authorList>
            <person name="Li P."/>
            <person name="Li P."/>
            <person name="Lu B."/>
        </authorList>
    </citation>
    <scope>NUCLEOTIDE SEQUENCE [LARGE SCALE GENOMIC DNA]</scope>
    <source>
        <strain evidence="3 4">BJ06-0143</strain>
    </source>
</reference>
<gene>
    <name evidence="3" type="ORF">IU449_12135</name>
</gene>
<dbReference type="SUPFAM" id="SSF53850">
    <property type="entry name" value="Periplasmic binding protein-like II"/>
    <property type="match status" value="1"/>
</dbReference>
<proteinExistence type="predicted"/>
<dbReference type="EMBL" id="JADLQN010000001">
    <property type="protein sequence ID" value="MBF6355283.1"/>
    <property type="molecule type" value="Genomic_DNA"/>
</dbReference>
<feature type="domain" description="ABC-type glycine betaine transport system substrate-binding" evidence="2">
    <location>
        <begin position="33"/>
        <end position="290"/>
    </location>
</feature>
<keyword evidence="4" id="KW-1185">Reference proteome</keyword>
<dbReference type="Pfam" id="PF04069">
    <property type="entry name" value="OpuAC"/>
    <property type="match status" value="1"/>
</dbReference>
<evidence type="ECO:0000313" key="3">
    <source>
        <dbReference type="EMBL" id="MBF6355283.1"/>
    </source>
</evidence>
<dbReference type="Gene3D" id="3.40.190.120">
    <property type="entry name" value="Osmoprotection protein (prox), domain 2"/>
    <property type="match status" value="1"/>
</dbReference>
<keyword evidence="1" id="KW-0732">Signal</keyword>
<dbReference type="Proteomes" id="UP000707731">
    <property type="component" value="Unassembled WGS sequence"/>
</dbReference>
<feature type="signal peptide" evidence="1">
    <location>
        <begin position="1"/>
        <end position="17"/>
    </location>
</feature>
<feature type="chain" id="PRO_5047171527" evidence="1">
    <location>
        <begin position="18"/>
        <end position="293"/>
    </location>
</feature>
<dbReference type="InterPro" id="IPR007210">
    <property type="entry name" value="ABC_Gly_betaine_transp_sub-bd"/>
</dbReference>
<dbReference type="Gene3D" id="3.40.190.10">
    <property type="entry name" value="Periplasmic binding protein-like II"/>
    <property type="match status" value="1"/>
</dbReference>
<evidence type="ECO:0000313" key="4">
    <source>
        <dbReference type="Proteomes" id="UP000707731"/>
    </source>
</evidence>
<sequence length="293" mass="30241">MRAVALRVVAVAVVALAAFTVSCGSADRDRTFVVGAGESAESRVLAEIYAGALARTGLPVRVRPDLGRRSDYLAALDAGVVDLVGEQTGDLLAALDSGSTARTPDDVVTALSRALPADLTVADPADGVDMRARLVVAADRAAVDGLDTVGDLLPRCAETTAALAVLPGLLRDATEVVVHNCAFATLAPASDPVALRESLRSGALQAGLLTGPPELAPGATDGLTVLADEDYAIRAENIVPLLRGGLLDEVRMRKLNYVAGELTTAELVELIRAVEAGGSAPELARRWLDQHGL</sequence>
<protein>
    <submittedName>
        <fullName evidence="3">Transporter</fullName>
    </submittedName>
</protein>